<dbReference type="Gene3D" id="2.60.120.620">
    <property type="entry name" value="q2cbj1_9rhob like domain"/>
    <property type="match status" value="1"/>
</dbReference>
<accession>A0ABQ8F0S2</accession>
<evidence type="ECO:0000313" key="5">
    <source>
        <dbReference type="EMBL" id="KAH6590039.1"/>
    </source>
</evidence>
<comment type="caution">
    <text evidence="5">The sequence shown here is derived from an EMBL/GenBank/DDBJ whole genome shotgun (WGS) entry which is preliminary data.</text>
</comment>
<dbReference type="Pfam" id="PF05721">
    <property type="entry name" value="PhyH"/>
    <property type="match status" value="1"/>
</dbReference>
<dbReference type="SUPFAM" id="SSF51197">
    <property type="entry name" value="Clavaminate synthase-like"/>
    <property type="match status" value="1"/>
</dbReference>
<dbReference type="Proteomes" id="UP001648503">
    <property type="component" value="Unassembled WGS sequence"/>
</dbReference>
<evidence type="ECO:0000256" key="3">
    <source>
        <dbReference type="ARBA" id="ARBA00022723"/>
    </source>
</evidence>
<evidence type="ECO:0000256" key="2">
    <source>
        <dbReference type="ARBA" id="ARBA00005830"/>
    </source>
</evidence>
<protein>
    <recommendedName>
        <fullName evidence="7">Fe2OG dioxygenase domain-containing protein</fullName>
    </recommendedName>
</protein>
<organism evidence="5 6">
    <name type="scientific">Batrachochytrium salamandrivorans</name>
    <dbReference type="NCBI Taxonomy" id="1357716"/>
    <lineage>
        <taxon>Eukaryota</taxon>
        <taxon>Fungi</taxon>
        <taxon>Fungi incertae sedis</taxon>
        <taxon>Chytridiomycota</taxon>
        <taxon>Chytridiomycota incertae sedis</taxon>
        <taxon>Chytridiomycetes</taxon>
        <taxon>Rhizophydiales</taxon>
        <taxon>Rhizophydiales incertae sedis</taxon>
        <taxon>Batrachochytrium</taxon>
    </lineage>
</organism>
<evidence type="ECO:0008006" key="7">
    <source>
        <dbReference type="Google" id="ProtNLM"/>
    </source>
</evidence>
<reference evidence="5 6" key="1">
    <citation type="submission" date="2021-02" db="EMBL/GenBank/DDBJ databases">
        <title>Variation within the Batrachochytrium salamandrivorans European outbreak.</title>
        <authorList>
            <person name="Kelly M."/>
            <person name="Pasmans F."/>
            <person name="Shea T.P."/>
            <person name="Munoz J.F."/>
            <person name="Carranza S."/>
            <person name="Cuomo C.A."/>
            <person name="Martel A."/>
        </authorList>
    </citation>
    <scope>NUCLEOTIDE SEQUENCE [LARGE SCALE GENOMIC DNA]</scope>
    <source>
        <strain evidence="5 6">AMFP18/2</strain>
    </source>
</reference>
<proteinExistence type="inferred from homology"/>
<dbReference type="InterPro" id="IPR008775">
    <property type="entry name" value="Phytyl_CoA_dOase-like"/>
</dbReference>
<name>A0ABQ8F0S2_9FUNG</name>
<keyword evidence="4" id="KW-0408">Iron</keyword>
<evidence type="ECO:0000313" key="6">
    <source>
        <dbReference type="Proteomes" id="UP001648503"/>
    </source>
</evidence>
<evidence type="ECO:0000256" key="4">
    <source>
        <dbReference type="ARBA" id="ARBA00023004"/>
    </source>
</evidence>
<dbReference type="EMBL" id="JAFCIX010000438">
    <property type="protein sequence ID" value="KAH6590039.1"/>
    <property type="molecule type" value="Genomic_DNA"/>
</dbReference>
<dbReference type="PANTHER" id="PTHR20883">
    <property type="entry name" value="PHYTANOYL-COA DIOXYGENASE DOMAIN CONTAINING 1"/>
    <property type="match status" value="1"/>
</dbReference>
<evidence type="ECO:0000256" key="1">
    <source>
        <dbReference type="ARBA" id="ARBA00001962"/>
    </source>
</evidence>
<gene>
    <name evidence="5" type="ORF">BASA50_009741</name>
</gene>
<comment type="similarity">
    <text evidence="2">Belongs to the PhyH family.</text>
</comment>
<dbReference type="PANTHER" id="PTHR20883:SF15">
    <property type="entry name" value="PHYTANOYL-COA DIOXYGENASE DOMAIN-CONTAINING PROTEIN 1"/>
    <property type="match status" value="1"/>
</dbReference>
<keyword evidence="6" id="KW-1185">Reference proteome</keyword>
<keyword evidence="3" id="KW-0479">Metal-binding</keyword>
<comment type="cofactor">
    <cofactor evidence="1">
        <name>Fe cation</name>
        <dbReference type="ChEBI" id="CHEBI:24875"/>
    </cofactor>
</comment>
<sequence>MATGLSQEQLLQFDKDGFLVIPDFFTAADAGELRLAATQLLDSLDMSSHPKTKFTTGENSSAAHVSDDYFLTSGDKVRFFFEEDAFDAAGALTTEKAKAINKIGHALHELNPTFKAFSSRAGVKHIMRSLDYKDPRILQSMVIFKQPKIGGRVPPHQDSTFLYTKPFSAIGFWFALEDCTLDNGCMWFVPGSHKKVPVSKRFVRRADGNGTEFITIDTVTEDPPESDYVCAPVSVGSLVLIHGAVLHKSDHNSSDKSRWIYTFHCIEGEDSGYEYPKDNWLQPTPEMPLTKLYSF</sequence>